<feature type="compositionally biased region" description="Basic and acidic residues" evidence="1">
    <location>
        <begin position="135"/>
        <end position="146"/>
    </location>
</feature>
<protein>
    <submittedName>
        <fullName evidence="2">Uncharacterized protein</fullName>
    </submittedName>
</protein>
<evidence type="ECO:0000256" key="1">
    <source>
        <dbReference type="SAM" id="MobiDB-lite"/>
    </source>
</evidence>
<evidence type="ECO:0000313" key="4">
    <source>
        <dbReference type="Proteomes" id="UP000214600"/>
    </source>
</evidence>
<dbReference type="EMBL" id="NKFA01000006">
    <property type="protein sequence ID" value="OXI46313.1"/>
    <property type="molecule type" value="Genomic_DNA"/>
</dbReference>
<reference evidence="2 4" key="3">
    <citation type="submission" date="2017-08" db="EMBL/GenBank/DDBJ databases">
        <title>WGS of novel Burkholderia cepaca complex species.</title>
        <authorList>
            <person name="Lipuma J."/>
            <person name="Spilker T."/>
        </authorList>
    </citation>
    <scope>NUCLEOTIDE SEQUENCE [LARGE SCALE GENOMIC DNA]</scope>
    <source>
        <strain evidence="2 4">AU17325</strain>
    </source>
</reference>
<accession>A0A228HPJ2</accession>
<evidence type="ECO:0000313" key="3">
    <source>
        <dbReference type="EMBL" id="OXI46313.1"/>
    </source>
</evidence>
<feature type="region of interest" description="Disordered" evidence="1">
    <location>
        <begin position="127"/>
        <end position="146"/>
    </location>
</feature>
<proteinExistence type="predicted"/>
<dbReference type="Proteomes" id="UP000214600">
    <property type="component" value="Unassembled WGS sequence"/>
</dbReference>
<feature type="compositionally biased region" description="Basic and acidic residues" evidence="1">
    <location>
        <begin position="63"/>
        <end position="83"/>
    </location>
</feature>
<dbReference type="OrthoDB" id="9018821at2"/>
<name>A0A228HPJ2_9BURK</name>
<sequence>MPKTIRANSKISAAKMVSILVELERWRDKELGIKLTWERIEAFSGFTRQALSRHPKIASAYQEAKRSLSMPDRRSRSRSQDDERAYFDETLASLRAEVRRYEALEREWLQRWQRIAFHCSRRGLSIGELDQPLDDPGRSFDIDRRK</sequence>
<reference evidence="2" key="1">
    <citation type="submission" date="2017-06" db="EMBL/GenBank/DDBJ databases">
        <authorList>
            <person name="Kim H.J."/>
            <person name="Triplett B.A."/>
        </authorList>
    </citation>
    <scope>NUCLEOTIDE SEQUENCE [LARGE SCALE GENOMIC DNA]</scope>
    <source>
        <strain evidence="2">AU17325</strain>
    </source>
</reference>
<dbReference type="RefSeq" id="WP_089451293.1">
    <property type="nucleotide sequence ID" value="NZ_NKFA01000006.1"/>
</dbReference>
<reference evidence="4" key="2">
    <citation type="submission" date="2017-06" db="EMBL/GenBank/DDBJ databases">
        <authorList>
            <person name="LiPuma J."/>
            <person name="Spilker T."/>
        </authorList>
    </citation>
    <scope>NUCLEOTIDE SEQUENCE [LARGE SCALE GENOMIC DNA]</scope>
    <source>
        <strain evidence="4">AU17325</strain>
    </source>
</reference>
<dbReference type="EMBL" id="NKFA01000043">
    <property type="protein sequence ID" value="OXI31832.1"/>
    <property type="molecule type" value="Genomic_DNA"/>
</dbReference>
<evidence type="ECO:0000313" key="2">
    <source>
        <dbReference type="EMBL" id="OXI31832.1"/>
    </source>
</evidence>
<dbReference type="AlphaFoldDB" id="A0A228HPJ2"/>
<comment type="caution">
    <text evidence="2">The sequence shown here is derived from an EMBL/GenBank/DDBJ whole genome shotgun (WGS) entry which is preliminary data.</text>
</comment>
<gene>
    <name evidence="3" type="ORF">CFB84_16020</name>
    <name evidence="2" type="ORF">CFB84_41920</name>
</gene>
<organism evidence="2 4">
    <name type="scientific">Burkholderia aenigmatica</name>
    <dbReference type="NCBI Taxonomy" id="2015348"/>
    <lineage>
        <taxon>Bacteria</taxon>
        <taxon>Pseudomonadati</taxon>
        <taxon>Pseudomonadota</taxon>
        <taxon>Betaproteobacteria</taxon>
        <taxon>Burkholderiales</taxon>
        <taxon>Burkholderiaceae</taxon>
        <taxon>Burkholderia</taxon>
        <taxon>Burkholderia cepacia complex</taxon>
    </lineage>
</organism>
<feature type="region of interest" description="Disordered" evidence="1">
    <location>
        <begin position="62"/>
        <end position="83"/>
    </location>
</feature>